<dbReference type="OrthoDB" id="72772at2759"/>
<comment type="similarity">
    <text evidence="1">Belongs to the ATG14 family.</text>
</comment>
<evidence type="ECO:0000313" key="7">
    <source>
        <dbReference type="Proteomes" id="UP000799767"/>
    </source>
</evidence>
<evidence type="ECO:0000256" key="1">
    <source>
        <dbReference type="ARBA" id="ARBA00009574"/>
    </source>
</evidence>
<feature type="region of interest" description="Disordered" evidence="5">
    <location>
        <begin position="371"/>
        <end position="406"/>
    </location>
</feature>
<feature type="coiled-coil region" evidence="4">
    <location>
        <begin position="335"/>
        <end position="366"/>
    </location>
</feature>
<feature type="region of interest" description="Disordered" evidence="5">
    <location>
        <begin position="579"/>
        <end position="608"/>
    </location>
</feature>
<gene>
    <name evidence="6" type="ORF">BDY17DRAFT_321049</name>
</gene>
<keyword evidence="7" id="KW-1185">Reference proteome</keyword>
<accession>A0A6A6Q1U3</accession>
<evidence type="ECO:0000256" key="5">
    <source>
        <dbReference type="SAM" id="MobiDB-lite"/>
    </source>
</evidence>
<feature type="region of interest" description="Disordered" evidence="5">
    <location>
        <begin position="1"/>
        <end position="23"/>
    </location>
</feature>
<dbReference type="Pfam" id="PF10186">
    <property type="entry name" value="ATG14"/>
    <property type="match status" value="1"/>
</dbReference>
<reference evidence="6" key="1">
    <citation type="journal article" date="2020" name="Stud. Mycol.">
        <title>101 Dothideomycetes genomes: a test case for predicting lifestyles and emergence of pathogens.</title>
        <authorList>
            <person name="Haridas S."/>
            <person name="Albert R."/>
            <person name="Binder M."/>
            <person name="Bloem J."/>
            <person name="Labutti K."/>
            <person name="Salamov A."/>
            <person name="Andreopoulos B."/>
            <person name="Baker S."/>
            <person name="Barry K."/>
            <person name="Bills G."/>
            <person name="Bluhm B."/>
            <person name="Cannon C."/>
            <person name="Castanera R."/>
            <person name="Culley D."/>
            <person name="Daum C."/>
            <person name="Ezra D."/>
            <person name="Gonzalez J."/>
            <person name="Henrissat B."/>
            <person name="Kuo A."/>
            <person name="Liang C."/>
            <person name="Lipzen A."/>
            <person name="Lutzoni F."/>
            <person name="Magnuson J."/>
            <person name="Mondo S."/>
            <person name="Nolan M."/>
            <person name="Ohm R."/>
            <person name="Pangilinan J."/>
            <person name="Park H.-J."/>
            <person name="Ramirez L."/>
            <person name="Alfaro M."/>
            <person name="Sun H."/>
            <person name="Tritt A."/>
            <person name="Yoshinaga Y."/>
            <person name="Zwiers L.-H."/>
            <person name="Turgeon B."/>
            <person name="Goodwin S."/>
            <person name="Spatafora J."/>
            <person name="Crous P."/>
            <person name="Grigoriev I."/>
        </authorList>
    </citation>
    <scope>NUCLEOTIDE SEQUENCE</scope>
    <source>
        <strain evidence="6">CBS 113389</strain>
    </source>
</reference>
<name>A0A6A6Q1U3_9PEZI</name>
<sequence length="633" mass="70948">MASLSAATSASQQLPSRRDQPWLLPSNRKLRNLVSLSLRNLSLDTRHSGRTRGKTIDDDAVPQTLKSPAKIVAQREFRALEHSRSSEDLKSLSSPKEDEEFSTTEKVQRNGTPPRPQMRRMRRRSTLEWANATPQRRQEKLERVTEERLMDVFFTLHVHGLEEPIYISETVKKAMNPTFRHIDLSACSPGVTRVDRVIVRVWVKKAMAESQWKLLLELETALHRLQYLGKGFDQLTTPLPQNAVILHLTDGIYTTFKNFIPMPPTKGAPAARANNSRVLPTSSFDALLRLSKLDDSIQDALAIRNRIASELEDIFEANRAALTEQDQVSEAQDRLKTIEYAQKTVEKQLEKARKQAAEKRESLIVRRNLMRSDLSTREETSQQMHRSAAEVSQSKDDRGIKQRANTAQRRRVCEDVQTIYPIQPIAGQSLAFTIRNLHLPNSDDLEAESADTVAAALGHVAHVLLLLSFYLDHPLPYPVTVRGSTSLISDPISLLKSTSKITTAPEDPKQRRYPLFSRGVPRFRFEYAVFLLNKDVQLLLESGFGVRVLDLRHTLPNLKYLLYVATAGEGELPARKAGGVRGLSSAMGSRRGSERSDGSSTLVESVGAGEGKAAVESLMRNMGGWGRKGSALR</sequence>
<dbReference type="GeneID" id="54477548"/>
<dbReference type="PANTHER" id="PTHR15157:SF5">
    <property type="entry name" value="UV RADIATION RESISTANCE-ASSOCIATED GENE PROTEIN"/>
    <property type="match status" value="1"/>
</dbReference>
<dbReference type="GO" id="GO:0032991">
    <property type="term" value="C:protein-containing complex"/>
    <property type="evidence" value="ECO:0007669"/>
    <property type="project" value="UniProtKB-ARBA"/>
</dbReference>
<keyword evidence="3 4" id="KW-0175">Coiled coil</keyword>
<dbReference type="EMBL" id="MU001632">
    <property type="protein sequence ID" value="KAF2486235.1"/>
    <property type="molecule type" value="Genomic_DNA"/>
</dbReference>
<evidence type="ECO:0000256" key="4">
    <source>
        <dbReference type="SAM" id="Coils"/>
    </source>
</evidence>
<dbReference type="GO" id="GO:0035493">
    <property type="term" value="P:SNARE complex assembly"/>
    <property type="evidence" value="ECO:0007669"/>
    <property type="project" value="TreeGrafter"/>
</dbReference>
<evidence type="ECO:0000313" key="6">
    <source>
        <dbReference type="EMBL" id="KAF2486235.1"/>
    </source>
</evidence>
<feature type="compositionally biased region" description="Basic and acidic residues" evidence="5">
    <location>
        <begin position="80"/>
        <end position="90"/>
    </location>
</feature>
<protein>
    <recommendedName>
        <fullName evidence="2">Autophagy-related protein 14</fullName>
    </recommendedName>
</protein>
<proteinExistence type="inferred from homology"/>
<dbReference type="RefSeq" id="XP_033592804.1">
    <property type="nucleotide sequence ID" value="XM_033736546.1"/>
</dbReference>
<dbReference type="PANTHER" id="PTHR15157">
    <property type="entry name" value="UV RADIATION RESISTANCE-ASSOCIATED GENE PROTEIN"/>
    <property type="match status" value="1"/>
</dbReference>
<feature type="region of interest" description="Disordered" evidence="5">
    <location>
        <begin position="80"/>
        <end position="140"/>
    </location>
</feature>
<feature type="compositionally biased region" description="Low complexity" evidence="5">
    <location>
        <begin position="1"/>
        <end position="14"/>
    </location>
</feature>
<evidence type="ECO:0000256" key="2">
    <source>
        <dbReference type="ARBA" id="ARBA00013807"/>
    </source>
</evidence>
<dbReference type="AlphaFoldDB" id="A0A6A6Q1U3"/>
<dbReference type="InterPro" id="IPR018791">
    <property type="entry name" value="UV_resistance/autophagy_Atg14"/>
</dbReference>
<dbReference type="GO" id="GO:0000149">
    <property type="term" value="F:SNARE binding"/>
    <property type="evidence" value="ECO:0007669"/>
    <property type="project" value="TreeGrafter"/>
</dbReference>
<dbReference type="GO" id="GO:0005768">
    <property type="term" value="C:endosome"/>
    <property type="evidence" value="ECO:0007669"/>
    <property type="project" value="TreeGrafter"/>
</dbReference>
<dbReference type="GO" id="GO:0000323">
    <property type="term" value="C:lytic vacuole"/>
    <property type="evidence" value="ECO:0007669"/>
    <property type="project" value="TreeGrafter"/>
</dbReference>
<evidence type="ECO:0000256" key="3">
    <source>
        <dbReference type="ARBA" id="ARBA00023054"/>
    </source>
</evidence>
<organism evidence="6 7">
    <name type="scientific">Neohortaea acidophila</name>
    <dbReference type="NCBI Taxonomy" id="245834"/>
    <lineage>
        <taxon>Eukaryota</taxon>
        <taxon>Fungi</taxon>
        <taxon>Dikarya</taxon>
        <taxon>Ascomycota</taxon>
        <taxon>Pezizomycotina</taxon>
        <taxon>Dothideomycetes</taxon>
        <taxon>Dothideomycetidae</taxon>
        <taxon>Mycosphaerellales</taxon>
        <taxon>Teratosphaeriaceae</taxon>
        <taxon>Neohortaea</taxon>
    </lineage>
</organism>
<dbReference type="Proteomes" id="UP000799767">
    <property type="component" value="Unassembled WGS sequence"/>
</dbReference>